<sequence length="318" mass="37037">MFIKDFSKVAAPLRRLTREDVLWKWDEKCEEALRKLRKILGEEINLKTFNYDKGSGKIKLAIDSSYIAEGAVLMQEDENGKDRPVLYESVTFSRLEFKYSQPKLELCGVARILKKLQTILWGKHFELQLDAKALIEMINTPCLPNAPMTRWVAYIQPFSFDLVHKPGKTFTMPDWLSRRPKGEDKEESEMDDFDEEEDWIKPHPGFGLTEVNTIKVGKLSRNKTNNIKSPIKQEGFGKHMQEYFNSLQKPQSIGEEYLNKIKRRSVNFYLEGGQLKRRNQAHPQIFVYNEKAWKQILKKMHKNLGHTGQSRKDIGGKA</sequence>
<reference evidence="9" key="1">
    <citation type="submission" date="2021-03" db="EMBL/GenBank/DDBJ databases">
        <title>Draft genome sequence of rust myrtle Austropuccinia psidii MF-1, a brazilian biotype.</title>
        <authorList>
            <person name="Quecine M.C."/>
            <person name="Pachon D.M.R."/>
            <person name="Bonatelli M.L."/>
            <person name="Correr F.H."/>
            <person name="Franceschini L.M."/>
            <person name="Leite T.F."/>
            <person name="Margarido G.R.A."/>
            <person name="Almeida C.A."/>
            <person name="Ferrarezi J.A."/>
            <person name="Labate C.A."/>
        </authorList>
    </citation>
    <scope>NUCLEOTIDE SEQUENCE</scope>
    <source>
        <strain evidence="9">MF-1</strain>
    </source>
</reference>
<name>A0A9Q3JYQ1_9BASI</name>
<feature type="region of interest" description="Disordered" evidence="7">
    <location>
        <begin position="174"/>
        <end position="195"/>
    </location>
</feature>
<keyword evidence="1" id="KW-0808">Transferase</keyword>
<evidence type="ECO:0000256" key="7">
    <source>
        <dbReference type="SAM" id="MobiDB-lite"/>
    </source>
</evidence>
<keyword evidence="4" id="KW-0255">Endonuclease</keyword>
<evidence type="ECO:0000259" key="8">
    <source>
        <dbReference type="Pfam" id="PF17917"/>
    </source>
</evidence>
<evidence type="ECO:0000313" key="10">
    <source>
        <dbReference type="Proteomes" id="UP000765509"/>
    </source>
</evidence>
<keyword evidence="3" id="KW-0540">Nuclease</keyword>
<gene>
    <name evidence="9" type="ORF">O181_109575</name>
</gene>
<dbReference type="Gene3D" id="3.30.70.270">
    <property type="match status" value="1"/>
</dbReference>
<feature type="compositionally biased region" description="Acidic residues" evidence="7">
    <location>
        <begin position="185"/>
        <end position="195"/>
    </location>
</feature>
<dbReference type="PANTHER" id="PTHR37984:SF5">
    <property type="entry name" value="PROTEIN NYNRIN-LIKE"/>
    <property type="match status" value="1"/>
</dbReference>
<keyword evidence="6" id="KW-0695">RNA-directed DNA polymerase</keyword>
<organism evidence="9 10">
    <name type="scientific">Austropuccinia psidii MF-1</name>
    <dbReference type="NCBI Taxonomy" id="1389203"/>
    <lineage>
        <taxon>Eukaryota</taxon>
        <taxon>Fungi</taxon>
        <taxon>Dikarya</taxon>
        <taxon>Basidiomycota</taxon>
        <taxon>Pucciniomycotina</taxon>
        <taxon>Pucciniomycetes</taxon>
        <taxon>Pucciniales</taxon>
        <taxon>Sphaerophragmiaceae</taxon>
        <taxon>Austropuccinia</taxon>
    </lineage>
</organism>
<evidence type="ECO:0000256" key="2">
    <source>
        <dbReference type="ARBA" id="ARBA00022695"/>
    </source>
</evidence>
<dbReference type="AlphaFoldDB" id="A0A9Q3JYQ1"/>
<comment type="caution">
    <text evidence="9">The sequence shown here is derived from an EMBL/GenBank/DDBJ whole genome shotgun (WGS) entry which is preliminary data.</text>
</comment>
<dbReference type="OrthoDB" id="2516665at2759"/>
<proteinExistence type="predicted"/>
<keyword evidence="2" id="KW-0548">Nucleotidyltransferase</keyword>
<dbReference type="EMBL" id="AVOT02085144">
    <property type="protein sequence ID" value="MBW0569860.1"/>
    <property type="molecule type" value="Genomic_DNA"/>
</dbReference>
<dbReference type="InterPro" id="IPR043128">
    <property type="entry name" value="Rev_trsase/Diguanyl_cyclase"/>
</dbReference>
<evidence type="ECO:0000256" key="1">
    <source>
        <dbReference type="ARBA" id="ARBA00022679"/>
    </source>
</evidence>
<dbReference type="GO" id="GO:0003964">
    <property type="term" value="F:RNA-directed DNA polymerase activity"/>
    <property type="evidence" value="ECO:0007669"/>
    <property type="project" value="UniProtKB-KW"/>
</dbReference>
<dbReference type="GO" id="GO:0004519">
    <property type="term" value="F:endonuclease activity"/>
    <property type="evidence" value="ECO:0007669"/>
    <property type="project" value="UniProtKB-KW"/>
</dbReference>
<dbReference type="CDD" id="cd09274">
    <property type="entry name" value="RNase_HI_RT_Ty3"/>
    <property type="match status" value="1"/>
</dbReference>
<accession>A0A9Q3JYQ1</accession>
<dbReference type="InterPro" id="IPR043502">
    <property type="entry name" value="DNA/RNA_pol_sf"/>
</dbReference>
<evidence type="ECO:0000256" key="6">
    <source>
        <dbReference type="ARBA" id="ARBA00022918"/>
    </source>
</evidence>
<evidence type="ECO:0000256" key="3">
    <source>
        <dbReference type="ARBA" id="ARBA00022722"/>
    </source>
</evidence>
<evidence type="ECO:0000256" key="5">
    <source>
        <dbReference type="ARBA" id="ARBA00022801"/>
    </source>
</evidence>
<dbReference type="PANTHER" id="PTHR37984">
    <property type="entry name" value="PROTEIN CBG26694"/>
    <property type="match status" value="1"/>
</dbReference>
<evidence type="ECO:0000256" key="4">
    <source>
        <dbReference type="ARBA" id="ARBA00022759"/>
    </source>
</evidence>
<protein>
    <recommendedName>
        <fullName evidence="8">Reverse transcriptase RNase H-like domain-containing protein</fullName>
    </recommendedName>
</protein>
<dbReference type="InterPro" id="IPR050951">
    <property type="entry name" value="Retrovirus_Pol_polyprotein"/>
</dbReference>
<keyword evidence="5" id="KW-0378">Hydrolase</keyword>
<dbReference type="GO" id="GO:0016787">
    <property type="term" value="F:hydrolase activity"/>
    <property type="evidence" value="ECO:0007669"/>
    <property type="project" value="UniProtKB-KW"/>
</dbReference>
<feature type="domain" description="Reverse transcriptase RNase H-like" evidence="8">
    <location>
        <begin position="57"/>
        <end position="158"/>
    </location>
</feature>
<dbReference type="SUPFAM" id="SSF56672">
    <property type="entry name" value="DNA/RNA polymerases"/>
    <property type="match status" value="1"/>
</dbReference>
<evidence type="ECO:0000313" key="9">
    <source>
        <dbReference type="EMBL" id="MBW0569860.1"/>
    </source>
</evidence>
<keyword evidence="10" id="KW-1185">Reference proteome</keyword>
<dbReference type="InterPro" id="IPR041373">
    <property type="entry name" value="RT_RNaseH"/>
</dbReference>
<dbReference type="Proteomes" id="UP000765509">
    <property type="component" value="Unassembled WGS sequence"/>
</dbReference>
<dbReference type="Pfam" id="PF17917">
    <property type="entry name" value="RT_RNaseH"/>
    <property type="match status" value="1"/>
</dbReference>